<evidence type="ECO:0000256" key="7">
    <source>
        <dbReference type="ARBA" id="ARBA00022807"/>
    </source>
</evidence>
<keyword evidence="8" id="KW-0865">Zymogen</keyword>
<dbReference type="GeneTree" id="ENSGT00940000155140"/>
<keyword evidence="4" id="KW-0645">Protease</keyword>
<dbReference type="GO" id="GO:0006915">
    <property type="term" value="P:apoptotic process"/>
    <property type="evidence" value="ECO:0007669"/>
    <property type="project" value="UniProtKB-KW"/>
</dbReference>
<dbReference type="GO" id="GO:0005737">
    <property type="term" value="C:cytoplasm"/>
    <property type="evidence" value="ECO:0007669"/>
    <property type="project" value="UniProtKB-SubCell"/>
</dbReference>
<keyword evidence="6" id="KW-0378">Hydrolase</keyword>
<evidence type="ECO:0000313" key="10">
    <source>
        <dbReference type="Ensembl" id="ENSPNAP00000082584.1"/>
    </source>
</evidence>
<feature type="domain" description="Caspase family p20" evidence="9">
    <location>
        <begin position="20"/>
        <end position="106"/>
    </location>
</feature>
<reference evidence="10" key="3">
    <citation type="submission" date="2025-09" db="UniProtKB">
        <authorList>
            <consortium name="Ensembl"/>
        </authorList>
    </citation>
    <scope>IDENTIFICATION</scope>
</reference>
<dbReference type="PANTHER" id="PTHR10454:SF206">
    <property type="entry name" value="CASPASE-6"/>
    <property type="match status" value="1"/>
</dbReference>
<dbReference type="PROSITE" id="PS50208">
    <property type="entry name" value="CASPASE_P20"/>
    <property type="match status" value="1"/>
</dbReference>
<evidence type="ECO:0000256" key="1">
    <source>
        <dbReference type="ARBA" id="ARBA00004496"/>
    </source>
</evidence>
<keyword evidence="3" id="KW-0963">Cytoplasm</keyword>
<comment type="subcellular location">
    <subcellularLocation>
        <location evidence="1">Cytoplasm</location>
    </subcellularLocation>
</comment>
<dbReference type="SUPFAM" id="SSF52129">
    <property type="entry name" value="Caspase-like"/>
    <property type="match status" value="1"/>
</dbReference>
<dbReference type="InterPro" id="IPR016129">
    <property type="entry name" value="Caspase_his_AS"/>
</dbReference>
<dbReference type="InterPro" id="IPR029030">
    <property type="entry name" value="Caspase-like_dom_sf"/>
</dbReference>
<name>A0AAR2M5E1_PYGNA</name>
<keyword evidence="11" id="KW-1185">Reference proteome</keyword>
<dbReference type="InterPro" id="IPR011600">
    <property type="entry name" value="Pept_C14_caspase"/>
</dbReference>
<accession>A0AAR2M5E1</accession>
<dbReference type="Pfam" id="PF00656">
    <property type="entry name" value="Peptidase_C14"/>
    <property type="match status" value="1"/>
</dbReference>
<reference evidence="10" key="2">
    <citation type="submission" date="2025-08" db="UniProtKB">
        <authorList>
            <consortium name="Ensembl"/>
        </authorList>
    </citation>
    <scope>IDENTIFICATION</scope>
</reference>
<dbReference type="InterPro" id="IPR015917">
    <property type="entry name" value="Pept_C14A"/>
</dbReference>
<evidence type="ECO:0000256" key="2">
    <source>
        <dbReference type="ARBA" id="ARBA00010134"/>
    </source>
</evidence>
<reference evidence="10 11" key="1">
    <citation type="submission" date="2020-10" db="EMBL/GenBank/DDBJ databases">
        <title>Pygocentrus nattereri (red-bellied piranha) genome, fPygNat1, primary haplotype.</title>
        <authorList>
            <person name="Myers G."/>
            <person name="Meyer A."/>
            <person name="Karagic N."/>
            <person name="Pippel M."/>
            <person name="Winkler S."/>
            <person name="Tracey A."/>
            <person name="Wood J."/>
            <person name="Formenti G."/>
            <person name="Howe K."/>
            <person name="Fedrigo O."/>
            <person name="Jarvis E.D."/>
        </authorList>
    </citation>
    <scope>NUCLEOTIDE SEQUENCE [LARGE SCALE GENOMIC DNA]</scope>
</reference>
<keyword evidence="7" id="KW-0788">Thiol protease</keyword>
<dbReference type="GO" id="GO:0004197">
    <property type="term" value="F:cysteine-type endopeptidase activity"/>
    <property type="evidence" value="ECO:0007669"/>
    <property type="project" value="InterPro"/>
</dbReference>
<dbReference type="SMART" id="SM00115">
    <property type="entry name" value="CASc"/>
    <property type="match status" value="1"/>
</dbReference>
<dbReference type="Gene3D" id="3.40.50.1460">
    <property type="match status" value="1"/>
</dbReference>
<sequence length="151" mass="17156">MISAQRRIVSFLMHNFHFRFQQLGFHVEPYDDLNKKIMMEKLREAAEADHTDADCFGCVFLSHGEESHVFAHDDMVDIKEITALFRGDQCKSLVGKPKIFIFQACRWDITDNAVAGMALNEMYSEVEEDAASVYTLPAGADFLMCYCVAEG</sequence>
<evidence type="ECO:0000256" key="5">
    <source>
        <dbReference type="ARBA" id="ARBA00022703"/>
    </source>
</evidence>
<protein>
    <recommendedName>
        <fullName evidence="9">Caspase family p20 domain-containing protein</fullName>
    </recommendedName>
</protein>
<dbReference type="Ensembl" id="ENSPNAT00000082660.1">
    <property type="protein sequence ID" value="ENSPNAP00000082584.1"/>
    <property type="gene ID" value="ENSPNAG00000033989.1"/>
</dbReference>
<dbReference type="Proteomes" id="UP001501920">
    <property type="component" value="Chromosome 5"/>
</dbReference>
<evidence type="ECO:0000256" key="6">
    <source>
        <dbReference type="ARBA" id="ARBA00022801"/>
    </source>
</evidence>
<dbReference type="GO" id="GO:0006508">
    <property type="term" value="P:proteolysis"/>
    <property type="evidence" value="ECO:0007669"/>
    <property type="project" value="UniProtKB-KW"/>
</dbReference>
<dbReference type="InterPro" id="IPR002398">
    <property type="entry name" value="Pept_C14"/>
</dbReference>
<comment type="similarity">
    <text evidence="2">Belongs to the peptidase C14A family.</text>
</comment>
<dbReference type="AlphaFoldDB" id="A0AAR2M5E1"/>
<evidence type="ECO:0000256" key="8">
    <source>
        <dbReference type="ARBA" id="ARBA00023145"/>
    </source>
</evidence>
<dbReference type="PROSITE" id="PS01121">
    <property type="entry name" value="CASPASE_HIS"/>
    <property type="match status" value="1"/>
</dbReference>
<evidence type="ECO:0000256" key="4">
    <source>
        <dbReference type="ARBA" id="ARBA00022670"/>
    </source>
</evidence>
<evidence type="ECO:0000259" key="9">
    <source>
        <dbReference type="PROSITE" id="PS50208"/>
    </source>
</evidence>
<dbReference type="PANTHER" id="PTHR10454">
    <property type="entry name" value="CASPASE"/>
    <property type="match status" value="1"/>
</dbReference>
<organism evidence="10 11">
    <name type="scientific">Pygocentrus nattereri</name>
    <name type="common">Red-bellied piranha</name>
    <dbReference type="NCBI Taxonomy" id="42514"/>
    <lineage>
        <taxon>Eukaryota</taxon>
        <taxon>Metazoa</taxon>
        <taxon>Chordata</taxon>
        <taxon>Craniata</taxon>
        <taxon>Vertebrata</taxon>
        <taxon>Euteleostomi</taxon>
        <taxon>Actinopterygii</taxon>
        <taxon>Neopterygii</taxon>
        <taxon>Teleostei</taxon>
        <taxon>Ostariophysi</taxon>
        <taxon>Characiformes</taxon>
        <taxon>Characoidei</taxon>
        <taxon>Pygocentrus</taxon>
    </lineage>
</organism>
<dbReference type="InterPro" id="IPR001309">
    <property type="entry name" value="Pept_C14_p20"/>
</dbReference>
<dbReference type="GO" id="GO:0043525">
    <property type="term" value="P:positive regulation of neuron apoptotic process"/>
    <property type="evidence" value="ECO:0007669"/>
    <property type="project" value="TreeGrafter"/>
</dbReference>
<keyword evidence="5" id="KW-0053">Apoptosis</keyword>
<evidence type="ECO:0000256" key="3">
    <source>
        <dbReference type="ARBA" id="ARBA00022490"/>
    </source>
</evidence>
<proteinExistence type="inferred from homology"/>
<evidence type="ECO:0000313" key="11">
    <source>
        <dbReference type="Proteomes" id="UP001501920"/>
    </source>
</evidence>